<evidence type="ECO:0000256" key="15">
    <source>
        <dbReference type="RuleBase" id="RU003357"/>
    </source>
</evidence>
<evidence type="ECO:0000256" key="11">
    <source>
        <dbReference type="ARBA" id="ARBA00023136"/>
    </source>
</evidence>
<reference evidence="19 20" key="1">
    <citation type="submission" date="2022-04" db="EMBL/GenBank/DDBJ databases">
        <title>Hymenobacter sp. isolated from the air.</title>
        <authorList>
            <person name="Won M."/>
            <person name="Lee C.-M."/>
            <person name="Woen H.-Y."/>
            <person name="Kwon S.-W."/>
        </authorList>
    </citation>
    <scope>NUCLEOTIDE SEQUENCE [LARGE SCALE GENOMIC DNA]</scope>
    <source>
        <strain evidence="20">5516 S-25</strain>
    </source>
</reference>
<evidence type="ECO:0000256" key="1">
    <source>
        <dbReference type="ARBA" id="ARBA00004571"/>
    </source>
</evidence>
<sequence length="856" mass="92964">MSRPLPLLLLLSLPLSGVAAPLLNGPDAPVASVKHGEDDTAQRGRLAGVVKDEKGQPVEGVTVALKGTSFGTTTGTDGSYRLSAPAGSYQLVVSSLGYTSQELTVTITAGETNTLPAFSLAQSNQQLSEVTVTGNRSLNERPTSISKLPVASLDLPQSAVTVERQVLEQQQVLRLSDALVNVSGLYVTSTTGGTQEELGSRGFAYGSNNTFKNGVRFNNGVMPEASSLERMEVLKGSAAILYGNVAAGGVLNLVTKKPQFERGGSVGLRVGSFGFWKPLVDVYGAVGKSEKVAFRLNGTYEQGNSYRDEVKSNRVYVNPSLLFELSPKTTLVLEGDYLRDNRTPDYGVGAIDYNILESRSRFLNTPGAKNSTQQTSTTATLTSRLSDKWQIRSVAGFQRYDNELRTGNRPVGINAGIMPEVRRGTTVVAKAHPKASLYGDWQRTVARTENTENYYLAQLDLTGQFRTGFLGHTVLIGADADQYQTNTLTYAAQPYDSINVLDRSKVLNLPANRVSGYNDLTRSARTLGNTRRAGFYVQDLLSLSEKVKVLAGVRWSYQETPTTTYAYAKPDAKGQQVITATENPTRYDDAFSPRLGLVYQPIKTMSLFASYANSFVPNTGVNALDVSGKPLAPSIIDQYEVGIKNELFKGALSANVTAYRIVNSNLVQTILPTAANFNPDRPTAQEMAGEVTSKGVEVDIQSRPVYGFSFIAGYSYNNTAYTKSNIYKEGSRLRYNPAHTANLSLFYNFSSAFGSNTFLRGLSAGITSYYVGDKLAGRNPRDTGSDGKPLNTDSNKFISIPNYLLFDASLGYTYNRFSVRVKVANILDELSYNLHDDNSVNPIAPRNFAATLGYRL</sequence>
<keyword evidence="6 14" id="KW-0812">Transmembrane</keyword>
<accession>A0ABY4J592</accession>
<dbReference type="RefSeq" id="WP_247974170.1">
    <property type="nucleotide sequence ID" value="NZ_CP095848.1"/>
</dbReference>
<dbReference type="Pfam" id="PF07715">
    <property type="entry name" value="Plug"/>
    <property type="match status" value="1"/>
</dbReference>
<dbReference type="CDD" id="cd01347">
    <property type="entry name" value="ligand_gated_channel"/>
    <property type="match status" value="1"/>
</dbReference>
<evidence type="ECO:0000256" key="10">
    <source>
        <dbReference type="ARBA" id="ARBA00023077"/>
    </source>
</evidence>
<dbReference type="Pfam" id="PF13715">
    <property type="entry name" value="CarbopepD_reg_2"/>
    <property type="match status" value="1"/>
</dbReference>
<evidence type="ECO:0000256" key="5">
    <source>
        <dbReference type="ARBA" id="ARBA00022496"/>
    </source>
</evidence>
<keyword evidence="13 14" id="KW-0998">Cell outer membrane</keyword>
<keyword evidence="12 19" id="KW-0675">Receptor</keyword>
<dbReference type="InterPro" id="IPR036942">
    <property type="entry name" value="Beta-barrel_TonB_sf"/>
</dbReference>
<protein>
    <submittedName>
        <fullName evidence="19">TonB-dependent receptor</fullName>
    </submittedName>
</protein>
<evidence type="ECO:0000256" key="7">
    <source>
        <dbReference type="ARBA" id="ARBA00022729"/>
    </source>
</evidence>
<dbReference type="SUPFAM" id="SSF49464">
    <property type="entry name" value="Carboxypeptidase regulatory domain-like"/>
    <property type="match status" value="1"/>
</dbReference>
<dbReference type="InterPro" id="IPR037066">
    <property type="entry name" value="Plug_dom_sf"/>
</dbReference>
<keyword evidence="7 16" id="KW-0732">Signal</keyword>
<dbReference type="InterPro" id="IPR039426">
    <property type="entry name" value="TonB-dep_rcpt-like"/>
</dbReference>
<name>A0ABY4J592_9BACT</name>
<keyword evidence="3 14" id="KW-0813">Transport</keyword>
<comment type="subcellular location">
    <subcellularLocation>
        <location evidence="1 14">Cell outer membrane</location>
        <topology evidence="1 14">Multi-pass membrane protein</topology>
    </subcellularLocation>
</comment>
<evidence type="ECO:0000259" key="18">
    <source>
        <dbReference type="Pfam" id="PF07715"/>
    </source>
</evidence>
<dbReference type="Gene3D" id="2.170.130.10">
    <property type="entry name" value="TonB-dependent receptor, plug domain"/>
    <property type="match status" value="1"/>
</dbReference>
<evidence type="ECO:0000313" key="20">
    <source>
        <dbReference type="Proteomes" id="UP000829647"/>
    </source>
</evidence>
<dbReference type="InterPro" id="IPR012910">
    <property type="entry name" value="Plug_dom"/>
</dbReference>
<dbReference type="Gene3D" id="2.60.40.1120">
    <property type="entry name" value="Carboxypeptidase-like, regulatory domain"/>
    <property type="match status" value="1"/>
</dbReference>
<dbReference type="InterPro" id="IPR008969">
    <property type="entry name" value="CarboxyPept-like_regulatory"/>
</dbReference>
<evidence type="ECO:0000256" key="9">
    <source>
        <dbReference type="ARBA" id="ARBA00023065"/>
    </source>
</evidence>
<gene>
    <name evidence="19" type="ORF">MWH26_10095</name>
</gene>
<dbReference type="Pfam" id="PF00593">
    <property type="entry name" value="TonB_dep_Rec_b-barrel"/>
    <property type="match status" value="1"/>
</dbReference>
<dbReference type="PANTHER" id="PTHR32552">
    <property type="entry name" value="FERRICHROME IRON RECEPTOR-RELATED"/>
    <property type="match status" value="1"/>
</dbReference>
<dbReference type="InterPro" id="IPR000531">
    <property type="entry name" value="Beta-barrel_TonB"/>
</dbReference>
<evidence type="ECO:0000256" key="4">
    <source>
        <dbReference type="ARBA" id="ARBA00022452"/>
    </source>
</evidence>
<dbReference type="EMBL" id="CP095848">
    <property type="protein sequence ID" value="UPL47551.1"/>
    <property type="molecule type" value="Genomic_DNA"/>
</dbReference>
<dbReference type="PANTHER" id="PTHR32552:SF68">
    <property type="entry name" value="FERRICHROME OUTER MEMBRANE TRANSPORTER_PHAGE RECEPTOR"/>
    <property type="match status" value="1"/>
</dbReference>
<keyword evidence="4 14" id="KW-1134">Transmembrane beta strand</keyword>
<dbReference type="Proteomes" id="UP000829647">
    <property type="component" value="Chromosome"/>
</dbReference>
<evidence type="ECO:0000259" key="17">
    <source>
        <dbReference type="Pfam" id="PF00593"/>
    </source>
</evidence>
<evidence type="ECO:0000256" key="2">
    <source>
        <dbReference type="ARBA" id="ARBA00009810"/>
    </source>
</evidence>
<evidence type="ECO:0000256" key="14">
    <source>
        <dbReference type="PROSITE-ProRule" id="PRU01360"/>
    </source>
</evidence>
<feature type="domain" description="TonB-dependent receptor-like beta-barrel" evidence="17">
    <location>
        <begin position="324"/>
        <end position="826"/>
    </location>
</feature>
<feature type="domain" description="TonB-dependent receptor plug" evidence="18">
    <location>
        <begin position="154"/>
        <end position="250"/>
    </location>
</feature>
<evidence type="ECO:0000256" key="13">
    <source>
        <dbReference type="ARBA" id="ARBA00023237"/>
    </source>
</evidence>
<evidence type="ECO:0000256" key="16">
    <source>
        <dbReference type="SAM" id="SignalP"/>
    </source>
</evidence>
<keyword evidence="5" id="KW-0410">Iron transport</keyword>
<evidence type="ECO:0000256" key="6">
    <source>
        <dbReference type="ARBA" id="ARBA00022692"/>
    </source>
</evidence>
<feature type="chain" id="PRO_5045464688" evidence="16">
    <location>
        <begin position="20"/>
        <end position="856"/>
    </location>
</feature>
<feature type="signal peptide" evidence="16">
    <location>
        <begin position="1"/>
        <end position="19"/>
    </location>
</feature>
<dbReference type="InterPro" id="IPR010105">
    <property type="entry name" value="TonB_sidphr_rcpt"/>
</dbReference>
<keyword evidence="11 14" id="KW-0472">Membrane</keyword>
<evidence type="ECO:0000256" key="3">
    <source>
        <dbReference type="ARBA" id="ARBA00022448"/>
    </source>
</evidence>
<keyword evidence="9" id="KW-0406">Ion transport</keyword>
<keyword evidence="8" id="KW-0408">Iron</keyword>
<comment type="similarity">
    <text evidence="2 14 15">Belongs to the TonB-dependent receptor family.</text>
</comment>
<proteinExistence type="inferred from homology"/>
<evidence type="ECO:0000256" key="12">
    <source>
        <dbReference type="ARBA" id="ARBA00023170"/>
    </source>
</evidence>
<evidence type="ECO:0000313" key="19">
    <source>
        <dbReference type="EMBL" id="UPL47551.1"/>
    </source>
</evidence>
<keyword evidence="10 15" id="KW-0798">TonB box</keyword>
<dbReference type="PROSITE" id="PS52016">
    <property type="entry name" value="TONB_DEPENDENT_REC_3"/>
    <property type="match status" value="1"/>
</dbReference>
<evidence type="ECO:0000256" key="8">
    <source>
        <dbReference type="ARBA" id="ARBA00023004"/>
    </source>
</evidence>
<organism evidence="19 20">
    <name type="scientific">Hymenobacter sublimis</name>
    <dbReference type="NCBI Taxonomy" id="2933777"/>
    <lineage>
        <taxon>Bacteria</taxon>
        <taxon>Pseudomonadati</taxon>
        <taxon>Bacteroidota</taxon>
        <taxon>Cytophagia</taxon>
        <taxon>Cytophagales</taxon>
        <taxon>Hymenobacteraceae</taxon>
        <taxon>Hymenobacter</taxon>
    </lineage>
</organism>
<dbReference type="NCBIfam" id="TIGR01783">
    <property type="entry name" value="TonB-siderophor"/>
    <property type="match status" value="1"/>
</dbReference>
<dbReference type="Gene3D" id="2.40.170.20">
    <property type="entry name" value="TonB-dependent receptor, beta-barrel domain"/>
    <property type="match status" value="1"/>
</dbReference>
<keyword evidence="20" id="KW-1185">Reference proteome</keyword>
<dbReference type="SUPFAM" id="SSF56935">
    <property type="entry name" value="Porins"/>
    <property type="match status" value="1"/>
</dbReference>